<gene>
    <name evidence="5" type="primary">pxpB</name>
    <name evidence="5" type="ORF">HK107_00315</name>
</gene>
<protein>
    <submittedName>
        <fullName evidence="5">5-oxoprolinase subunit PxpB</fullName>
        <ecNumber evidence="5">3.5.2.9</ecNumber>
    </submittedName>
</protein>
<dbReference type="SMART" id="SM00796">
    <property type="entry name" value="AHS1"/>
    <property type="match status" value="1"/>
</dbReference>
<dbReference type="SUPFAM" id="SSF160467">
    <property type="entry name" value="PH0987 N-terminal domain-like"/>
    <property type="match status" value="1"/>
</dbReference>
<dbReference type="Pfam" id="PF02682">
    <property type="entry name" value="CT_C_D"/>
    <property type="match status" value="1"/>
</dbReference>
<dbReference type="PANTHER" id="PTHR34698:SF2">
    <property type="entry name" value="5-OXOPROLINASE SUBUNIT B"/>
    <property type="match status" value="1"/>
</dbReference>
<keyword evidence="2 5" id="KW-0378">Hydrolase</keyword>
<dbReference type="AlphaFoldDB" id="A0A7Y3RIL2"/>
<evidence type="ECO:0000259" key="4">
    <source>
        <dbReference type="SMART" id="SM00796"/>
    </source>
</evidence>
<keyword evidence="1" id="KW-0547">Nucleotide-binding</keyword>
<dbReference type="GO" id="GO:0005524">
    <property type="term" value="F:ATP binding"/>
    <property type="evidence" value="ECO:0007669"/>
    <property type="project" value="UniProtKB-KW"/>
</dbReference>
<organism evidence="5 6">
    <name type="scientific">Parvularcula mediterranea</name>
    <dbReference type="NCBI Taxonomy" id="2732508"/>
    <lineage>
        <taxon>Bacteria</taxon>
        <taxon>Pseudomonadati</taxon>
        <taxon>Pseudomonadota</taxon>
        <taxon>Alphaproteobacteria</taxon>
        <taxon>Parvularculales</taxon>
        <taxon>Parvularculaceae</taxon>
        <taxon>Parvularcula</taxon>
    </lineage>
</organism>
<dbReference type="SUPFAM" id="SSF50891">
    <property type="entry name" value="Cyclophilin-like"/>
    <property type="match status" value="1"/>
</dbReference>
<keyword evidence="3" id="KW-0067">ATP-binding</keyword>
<dbReference type="InterPro" id="IPR029000">
    <property type="entry name" value="Cyclophilin-like_dom_sf"/>
</dbReference>
<evidence type="ECO:0000313" key="5">
    <source>
        <dbReference type="EMBL" id="NNU14764.1"/>
    </source>
</evidence>
<dbReference type="EC" id="3.5.2.9" evidence="5"/>
<comment type="caution">
    <text evidence="5">The sequence shown here is derived from an EMBL/GenBank/DDBJ whole genome shotgun (WGS) entry which is preliminary data.</text>
</comment>
<dbReference type="EMBL" id="JABFCX010000001">
    <property type="protein sequence ID" value="NNU14764.1"/>
    <property type="molecule type" value="Genomic_DNA"/>
</dbReference>
<dbReference type="NCBIfam" id="TIGR00370">
    <property type="entry name" value="5-oxoprolinase subunit PxpB"/>
    <property type="match status" value="1"/>
</dbReference>
<evidence type="ECO:0000313" key="6">
    <source>
        <dbReference type="Proteomes" id="UP000536835"/>
    </source>
</evidence>
<feature type="domain" description="Carboxyltransferase" evidence="4">
    <location>
        <begin position="4"/>
        <end position="197"/>
    </location>
</feature>
<name>A0A7Y3RIL2_9PROT</name>
<dbReference type="InterPro" id="IPR010016">
    <property type="entry name" value="PxpB"/>
</dbReference>
<dbReference type="PANTHER" id="PTHR34698">
    <property type="entry name" value="5-OXOPROLINASE SUBUNIT B"/>
    <property type="match status" value="1"/>
</dbReference>
<proteinExistence type="predicted"/>
<dbReference type="RefSeq" id="WP_173195670.1">
    <property type="nucleotide sequence ID" value="NZ_JABFCX010000001.1"/>
</dbReference>
<dbReference type="InterPro" id="IPR003833">
    <property type="entry name" value="CT_C_D"/>
</dbReference>
<evidence type="ECO:0000256" key="3">
    <source>
        <dbReference type="ARBA" id="ARBA00022840"/>
    </source>
</evidence>
<accession>A0A7Y3RIL2</accession>
<dbReference type="Gene3D" id="2.40.100.10">
    <property type="entry name" value="Cyclophilin-like"/>
    <property type="match status" value="1"/>
</dbReference>
<reference evidence="5 6" key="1">
    <citation type="submission" date="2020-05" db="EMBL/GenBank/DDBJ databases">
        <title>Parvularcula mediterraneae sp. nov., isolated from polypropylene straw from shallow seawater of the seashore of Laganas in Zakynthos island, Greece.</title>
        <authorList>
            <person name="Szabo I."/>
            <person name="Al-Omari J."/>
            <person name="Rado J."/>
            <person name="Szerdahelyi G.S."/>
        </authorList>
    </citation>
    <scope>NUCLEOTIDE SEQUENCE [LARGE SCALE GENOMIC DNA]</scope>
    <source>
        <strain evidence="5 6">ZS-1/3</strain>
    </source>
</reference>
<dbReference type="Proteomes" id="UP000536835">
    <property type="component" value="Unassembled WGS sequence"/>
</dbReference>
<sequence length="208" mass="21768">MPELALERLSDRALTVSVDGAQTARALAEHLRRDPWLDVVAGLESVAVLFDPAGLSLAQAEELLAQQLASFSPSEAPQAGGDIIIPVRYGGEAGPDLAVVAERAGVAEADIIAMHTSSVYTVSVVGFLPGFAYLEGLNEALATPRRAQPRPRVAAGSVGIGGALSGIYSLPGPGGWNIIGRTELTLFDPQAEEPFTLKAGMRVRFKPL</sequence>
<evidence type="ECO:0000256" key="2">
    <source>
        <dbReference type="ARBA" id="ARBA00022801"/>
    </source>
</evidence>
<dbReference type="GO" id="GO:0017168">
    <property type="term" value="F:5-oxoprolinase (ATP-hydrolyzing) activity"/>
    <property type="evidence" value="ECO:0007669"/>
    <property type="project" value="UniProtKB-EC"/>
</dbReference>
<keyword evidence="6" id="KW-1185">Reference proteome</keyword>
<evidence type="ECO:0000256" key="1">
    <source>
        <dbReference type="ARBA" id="ARBA00022741"/>
    </source>
</evidence>